<keyword evidence="2" id="KW-1185">Reference proteome</keyword>
<organism evidence="1 2">
    <name type="scientific">Methylobacterium currus</name>
    <dbReference type="NCBI Taxonomy" id="2051553"/>
    <lineage>
        <taxon>Bacteria</taxon>
        <taxon>Pseudomonadati</taxon>
        <taxon>Pseudomonadota</taxon>
        <taxon>Alphaproteobacteria</taxon>
        <taxon>Hyphomicrobiales</taxon>
        <taxon>Methylobacteriaceae</taxon>
        <taxon>Methylobacterium</taxon>
    </lineage>
</organism>
<reference evidence="1 2" key="1">
    <citation type="submission" date="2018-04" db="EMBL/GenBank/DDBJ databases">
        <title>Methylobacterium sp. PR1016A genome.</title>
        <authorList>
            <person name="Park W."/>
        </authorList>
    </citation>
    <scope>NUCLEOTIDE SEQUENCE [LARGE SCALE GENOMIC DNA]</scope>
    <source>
        <strain evidence="1 2">PR1016A</strain>
    </source>
</reference>
<dbReference type="EMBL" id="CP028843">
    <property type="protein sequence ID" value="AWB20632.1"/>
    <property type="molecule type" value="Genomic_DNA"/>
</dbReference>
<dbReference type="RefSeq" id="WP_099952532.1">
    <property type="nucleotide sequence ID" value="NZ_CP028843.1"/>
</dbReference>
<proteinExistence type="predicted"/>
<sequence length="78" mass="8511">MPGAQDLVRAKIALAVDQSGSIVPIKNTRGALTRQATVESFVQALDHEHRQMLVDALTAHVQVQHSASLNTQARRNLE</sequence>
<evidence type="ECO:0000313" key="2">
    <source>
        <dbReference type="Proteomes" id="UP000244755"/>
    </source>
</evidence>
<dbReference type="Proteomes" id="UP000244755">
    <property type="component" value="Chromosome 1"/>
</dbReference>
<evidence type="ECO:0000313" key="1">
    <source>
        <dbReference type="EMBL" id="AWB20632.1"/>
    </source>
</evidence>
<protein>
    <submittedName>
        <fullName evidence="1">Uncharacterized protein</fullName>
    </submittedName>
</protein>
<dbReference type="AlphaFoldDB" id="A0A2R4WGH0"/>
<name>A0A2R4WGH0_9HYPH</name>
<gene>
    <name evidence="1" type="ORF">DA075_06595</name>
</gene>
<accession>A0A2R4WGH0</accession>
<dbReference type="KEGG" id="mee:DA075_06595"/>